<dbReference type="RefSeq" id="WP_161726581.1">
    <property type="nucleotide sequence ID" value="NZ_JAAAXI010000039.1"/>
</dbReference>
<dbReference type="EMBL" id="JAAAXJ010000030">
    <property type="protein sequence ID" value="NBJ27180.1"/>
    <property type="molecule type" value="Genomic_DNA"/>
</dbReference>
<reference evidence="2 3" key="1">
    <citation type="submission" date="2020-01" db="EMBL/GenBank/DDBJ databases">
        <title>Microvirga sp. nov., an arsenate reduction bacterium isolated from Tibet hotspring sediments.</title>
        <authorList>
            <person name="Yuan C.-G."/>
        </authorList>
    </citation>
    <scope>NUCLEOTIDE SEQUENCE [LARGE SCALE GENOMIC DNA]</scope>
    <source>
        <strain evidence="2 3">SYSU G3D203</strain>
    </source>
</reference>
<dbReference type="Proteomes" id="UP000818323">
    <property type="component" value="Unassembled WGS sequence"/>
</dbReference>
<feature type="region of interest" description="Disordered" evidence="1">
    <location>
        <begin position="34"/>
        <end position="56"/>
    </location>
</feature>
<name>A0ABW9Z3S4_9HYPH</name>
<evidence type="ECO:0000256" key="1">
    <source>
        <dbReference type="SAM" id="MobiDB-lite"/>
    </source>
</evidence>
<accession>A0ABW9Z3S4</accession>
<gene>
    <name evidence="2" type="ORF">GR303_22930</name>
</gene>
<comment type="caution">
    <text evidence="2">The sequence shown here is derived from an EMBL/GenBank/DDBJ whole genome shotgun (WGS) entry which is preliminary data.</text>
</comment>
<evidence type="ECO:0000313" key="3">
    <source>
        <dbReference type="Proteomes" id="UP000818323"/>
    </source>
</evidence>
<feature type="compositionally biased region" description="Basic residues" evidence="1">
    <location>
        <begin position="34"/>
        <end position="47"/>
    </location>
</feature>
<protein>
    <submittedName>
        <fullName evidence="2">Uncharacterized protein</fullName>
    </submittedName>
</protein>
<sequence length="241" mass="25456">MRCCLAAAARDTGCVVQGSEQMTGAFPTLTSTRKLRHGGHARPKRRLGAAGPPKGSAATGLLPDLRRVLEAHVVASPLVVSAGPDPACEELWRAALQDEGLAAMRVKLASRVATLVAVPSDLWRDGVRRARALALKHAAARSGRRVIVVPEGVLRREPRLGNAVLMAQAARASISAEDRIAVMAALAEEPGMVLGDLIQLVRHEPDRVAAVLSLARSGVADVDRRKPIGPLSAVWLRASDV</sequence>
<organism evidence="2 3">
    <name type="scientific">Microvirga arsenatis</name>
    <dbReference type="NCBI Taxonomy" id="2692265"/>
    <lineage>
        <taxon>Bacteria</taxon>
        <taxon>Pseudomonadati</taxon>
        <taxon>Pseudomonadota</taxon>
        <taxon>Alphaproteobacteria</taxon>
        <taxon>Hyphomicrobiales</taxon>
        <taxon>Methylobacteriaceae</taxon>
        <taxon>Microvirga</taxon>
    </lineage>
</organism>
<proteinExistence type="predicted"/>
<evidence type="ECO:0000313" key="2">
    <source>
        <dbReference type="EMBL" id="NBJ27180.1"/>
    </source>
</evidence>
<keyword evidence="3" id="KW-1185">Reference proteome</keyword>